<evidence type="ECO:0000313" key="11">
    <source>
        <dbReference type="RefSeq" id="XP_021846583.1"/>
    </source>
</evidence>
<dbReference type="InterPro" id="IPR044571">
    <property type="entry name" value="P4KG1-8"/>
</dbReference>
<keyword evidence="4" id="KW-0677">Repeat</keyword>
<feature type="domain" description="PI3K/PI4K catalytic" evidence="9">
    <location>
        <begin position="268"/>
        <end position="561"/>
    </location>
</feature>
<dbReference type="KEGG" id="soe:110786344"/>
<dbReference type="SUPFAM" id="SSF54236">
    <property type="entry name" value="Ubiquitin-like"/>
    <property type="match status" value="2"/>
</dbReference>
<proteinExistence type="inferred from homology"/>
<evidence type="ECO:0000256" key="1">
    <source>
        <dbReference type="ARBA" id="ARBA00008941"/>
    </source>
</evidence>
<protein>
    <recommendedName>
        <fullName evidence="2">1-phosphatidylinositol 4-kinase</fullName>
        <ecNumber evidence="2">2.7.1.67</ecNumber>
    </recommendedName>
</protein>
<keyword evidence="10" id="KW-1185">Reference proteome</keyword>
<dbReference type="FunFam" id="3.10.20.90:FF:000307">
    <property type="entry name" value="Phosphatidylinositol 4-kinase gamma 4"/>
    <property type="match status" value="1"/>
</dbReference>
<dbReference type="PROSITE" id="PS50290">
    <property type="entry name" value="PI3_4_KINASE_3"/>
    <property type="match status" value="1"/>
</dbReference>
<dbReference type="InterPro" id="IPR029071">
    <property type="entry name" value="Ubiquitin-like_domsf"/>
</dbReference>
<dbReference type="Gene3D" id="3.10.20.90">
    <property type="entry name" value="Phosphatidylinositol 3-kinase Catalytic Subunit, Chain A, domain 1"/>
    <property type="match status" value="2"/>
</dbReference>
<dbReference type="OrthoDB" id="5839at2759"/>
<dbReference type="RefSeq" id="XP_021846583.1">
    <property type="nucleotide sequence ID" value="XM_021990891.2"/>
</dbReference>
<dbReference type="CDD" id="cd17039">
    <property type="entry name" value="Ubl_ubiquitin_like"/>
    <property type="match status" value="1"/>
</dbReference>
<feature type="domain" description="Ubiquitin-like" evidence="8">
    <location>
        <begin position="35"/>
        <end position="106"/>
    </location>
</feature>
<reference evidence="11" key="2">
    <citation type="submission" date="2025-08" db="UniProtKB">
        <authorList>
            <consortium name="RefSeq"/>
        </authorList>
    </citation>
    <scope>IDENTIFICATION</scope>
    <source>
        <tissue evidence="11">Leaf</tissue>
    </source>
</reference>
<name>A0A9R0IC70_SPIOL</name>
<dbReference type="InterPro" id="IPR000626">
    <property type="entry name" value="Ubiquitin-like_dom"/>
</dbReference>
<dbReference type="Pfam" id="PF00240">
    <property type="entry name" value="ubiquitin"/>
    <property type="match status" value="2"/>
</dbReference>
<dbReference type="InterPro" id="IPR011009">
    <property type="entry name" value="Kinase-like_dom_sf"/>
</dbReference>
<dbReference type="PRINTS" id="PR00348">
    <property type="entry name" value="UBIQUITIN"/>
</dbReference>
<evidence type="ECO:0000259" key="8">
    <source>
        <dbReference type="PROSITE" id="PS50053"/>
    </source>
</evidence>
<evidence type="ECO:0000256" key="4">
    <source>
        <dbReference type="ARBA" id="ARBA00022737"/>
    </source>
</evidence>
<keyword evidence="3" id="KW-0808">Transferase</keyword>
<evidence type="ECO:0000256" key="3">
    <source>
        <dbReference type="ARBA" id="ARBA00022679"/>
    </source>
</evidence>
<evidence type="ECO:0000256" key="5">
    <source>
        <dbReference type="ARBA" id="ARBA00022741"/>
    </source>
</evidence>
<feature type="domain" description="Ubiquitin-like" evidence="8">
    <location>
        <begin position="111"/>
        <end position="188"/>
    </location>
</feature>
<keyword evidence="6" id="KW-0418">Kinase</keyword>
<dbReference type="GO" id="GO:0004430">
    <property type="term" value="F:1-phosphatidylinositol 4-kinase activity"/>
    <property type="evidence" value="ECO:0007669"/>
    <property type="project" value="UniProtKB-EC"/>
</dbReference>
<evidence type="ECO:0000256" key="7">
    <source>
        <dbReference type="ARBA" id="ARBA00022840"/>
    </source>
</evidence>
<evidence type="ECO:0000313" key="10">
    <source>
        <dbReference type="Proteomes" id="UP000813463"/>
    </source>
</evidence>
<accession>A0A9R0IC70</accession>
<dbReference type="Proteomes" id="UP000813463">
    <property type="component" value="Chromosome 2"/>
</dbReference>
<keyword evidence="5" id="KW-0547">Nucleotide-binding</keyword>
<comment type="similarity">
    <text evidence="1">Belongs to the PI3/PI4-kinase family. Type II PI4K subfamily.</text>
</comment>
<evidence type="ECO:0000256" key="2">
    <source>
        <dbReference type="ARBA" id="ARBA00012169"/>
    </source>
</evidence>
<dbReference type="InterPro" id="IPR000403">
    <property type="entry name" value="PI3/4_kinase_cat_dom"/>
</dbReference>
<keyword evidence="7" id="KW-0067">ATP-binding</keyword>
<dbReference type="InterPro" id="IPR019956">
    <property type="entry name" value="Ubiquitin_dom"/>
</dbReference>
<evidence type="ECO:0000256" key="6">
    <source>
        <dbReference type="ARBA" id="ARBA00022777"/>
    </source>
</evidence>
<dbReference type="EC" id="2.7.1.67" evidence="2"/>
<dbReference type="SMART" id="SM00213">
    <property type="entry name" value="UBQ"/>
    <property type="match status" value="2"/>
</dbReference>
<dbReference type="SUPFAM" id="SSF56112">
    <property type="entry name" value="Protein kinase-like (PK-like)"/>
    <property type="match status" value="1"/>
</dbReference>
<dbReference type="GO" id="GO:0005524">
    <property type="term" value="F:ATP binding"/>
    <property type="evidence" value="ECO:0007669"/>
    <property type="project" value="UniProtKB-KW"/>
</dbReference>
<dbReference type="AlphaFoldDB" id="A0A9R0IC70"/>
<dbReference type="PANTHER" id="PTHR45800">
    <property type="entry name" value="PHOSPHATIDYLINOSITOL 4-KINASE GAMMA"/>
    <property type="match status" value="1"/>
</dbReference>
<dbReference type="PROSITE" id="PS50053">
    <property type="entry name" value="UBIQUITIN_2"/>
    <property type="match status" value="2"/>
</dbReference>
<dbReference type="PANTHER" id="PTHR45800:SF24">
    <property type="entry name" value="PHOSPHATIDYLINOSITOL 4-KINASE GAMMA 4"/>
    <property type="match status" value="1"/>
</dbReference>
<gene>
    <name evidence="11" type="primary">LOC110786344</name>
</gene>
<reference evidence="10" key="1">
    <citation type="journal article" date="2021" name="Nat. Commun.">
        <title>Genomic analyses provide insights into spinach domestication and the genetic basis of agronomic traits.</title>
        <authorList>
            <person name="Cai X."/>
            <person name="Sun X."/>
            <person name="Xu C."/>
            <person name="Sun H."/>
            <person name="Wang X."/>
            <person name="Ge C."/>
            <person name="Zhang Z."/>
            <person name="Wang Q."/>
            <person name="Fei Z."/>
            <person name="Jiao C."/>
            <person name="Wang Q."/>
        </authorList>
    </citation>
    <scope>NUCLEOTIDE SEQUENCE [LARGE SCALE GENOMIC DNA]</scope>
    <source>
        <strain evidence="10">cv. Varoflay</strain>
    </source>
</reference>
<organism evidence="10 11">
    <name type="scientific">Spinacia oleracea</name>
    <name type="common">Spinach</name>
    <dbReference type="NCBI Taxonomy" id="3562"/>
    <lineage>
        <taxon>Eukaryota</taxon>
        <taxon>Viridiplantae</taxon>
        <taxon>Streptophyta</taxon>
        <taxon>Embryophyta</taxon>
        <taxon>Tracheophyta</taxon>
        <taxon>Spermatophyta</taxon>
        <taxon>Magnoliopsida</taxon>
        <taxon>eudicotyledons</taxon>
        <taxon>Gunneridae</taxon>
        <taxon>Pentapetalae</taxon>
        <taxon>Caryophyllales</taxon>
        <taxon>Chenopodiaceae</taxon>
        <taxon>Chenopodioideae</taxon>
        <taxon>Anserineae</taxon>
        <taxon>Spinacia</taxon>
    </lineage>
</organism>
<sequence>MSSAGLAVSRIRAEEPLISPRFFHNALDLNLDESIMVFLSVSGNMIPLRVFESDSIESVKLRIQSFKGFVVKTQKLVCGGRELSRSDSLVRDYGVANGNVLHLVLRVSDLQTVNVKTSCGKEWTFDVGRHRDFEYVKRQIAKRAKWLVEEEDQELVYEGELLKDQQLVDDICKQNDAVIHLFVRKSAKIRTKRVAKNLDELSVEAPELGSSKRDYNVKSVESVLVSTLPSNLCEKDFLLEPVFVNPEAEIPSEILDVMEMTYEGLDNGSTPIRSSEGSGGAYLMQDSTGLEYVSVFKPMDEEPKAKNNPHGLPLTLDGEGLKRGTKVGQGAFREVAAYLLDHPLNGRRETTGEVSGFAGVPPTGLVKCLHRGFNHPGGITPKIGSLQKFVKNDGSCEDIGPGSFPVGEVHKISVLDIRLANADRHAGNILFRKNNETGQTVLIPIDHGYCLPDYFEDCTFEWLYWPQAKQPYSAETVEYIRSLDAEEDIALLKFYGWDLPIESARTLRISTMLLKKGVELGLTPYQIGSIMCRVNINRESAIEEIIQEALDSVIPGTSEECFIETVSEIMDRRLDEISG</sequence>
<evidence type="ECO:0000259" key="9">
    <source>
        <dbReference type="PROSITE" id="PS50290"/>
    </source>
</evidence>
<dbReference type="GeneID" id="110786344"/>
<dbReference type="Pfam" id="PF00454">
    <property type="entry name" value="PI3_PI4_kinase"/>
    <property type="match status" value="1"/>
</dbReference>